<sequence length="126" mass="14266">MIHKEEGAILPMVLGVSIIIFFILSYLIAQMIDTTRAQHLIQEQAIVTYVAESGIARMQEQLKKSPTHMASQNIVINQRQVQVEVVNVSERSYTIRAIAIGNQDVKQTLQVICDRESLAIDSWQEE</sequence>
<evidence type="ECO:0000313" key="3">
    <source>
        <dbReference type="Proteomes" id="UP000661691"/>
    </source>
</evidence>
<dbReference type="RefSeq" id="WP_191138897.1">
    <property type="nucleotide sequence ID" value="NZ_JACXAG020000002.1"/>
</dbReference>
<keyword evidence="1" id="KW-1133">Transmembrane helix</keyword>
<reference evidence="2" key="1">
    <citation type="submission" date="2020-09" db="EMBL/GenBank/DDBJ databases">
        <title>A novel bacterium of genus Hazenella, isolated from South China Sea.</title>
        <authorList>
            <person name="Huang H."/>
            <person name="Mo K."/>
            <person name="Hu Y."/>
        </authorList>
    </citation>
    <scope>NUCLEOTIDE SEQUENCE</scope>
    <source>
        <strain evidence="2">IB182357</strain>
    </source>
</reference>
<dbReference type="Proteomes" id="UP000661691">
    <property type="component" value="Unassembled WGS sequence"/>
</dbReference>
<evidence type="ECO:0000256" key="1">
    <source>
        <dbReference type="SAM" id="Phobius"/>
    </source>
</evidence>
<accession>A0A926RSH5</accession>
<proteinExistence type="predicted"/>
<organism evidence="2 3">
    <name type="scientific">Polycladospora coralii</name>
    <dbReference type="NCBI Taxonomy" id="2771432"/>
    <lineage>
        <taxon>Bacteria</taxon>
        <taxon>Bacillati</taxon>
        <taxon>Bacillota</taxon>
        <taxon>Bacilli</taxon>
        <taxon>Bacillales</taxon>
        <taxon>Thermoactinomycetaceae</taxon>
        <taxon>Polycladospora</taxon>
    </lineage>
</organism>
<gene>
    <name evidence="2" type="ORF">IC620_02460</name>
</gene>
<feature type="transmembrane region" description="Helical" evidence="1">
    <location>
        <begin position="7"/>
        <end position="29"/>
    </location>
</feature>
<keyword evidence="3" id="KW-1185">Reference proteome</keyword>
<comment type="caution">
    <text evidence="2">The sequence shown here is derived from an EMBL/GenBank/DDBJ whole genome shotgun (WGS) entry which is preliminary data.</text>
</comment>
<dbReference type="EMBL" id="JACXAH010000002">
    <property type="protein sequence ID" value="MBD1371220.1"/>
    <property type="molecule type" value="Genomic_DNA"/>
</dbReference>
<protein>
    <submittedName>
        <fullName evidence="2">Uncharacterized protein</fullName>
    </submittedName>
</protein>
<keyword evidence="1" id="KW-0812">Transmembrane</keyword>
<keyword evidence="1" id="KW-0472">Membrane</keyword>
<dbReference type="AlphaFoldDB" id="A0A926RSH5"/>
<evidence type="ECO:0000313" key="2">
    <source>
        <dbReference type="EMBL" id="MBD1371220.1"/>
    </source>
</evidence>
<name>A0A926RSH5_9BACL</name>